<protein>
    <submittedName>
        <fullName evidence="2">Putative ABC antibiotics transporter</fullName>
    </submittedName>
</protein>
<reference evidence="2 3" key="1">
    <citation type="submission" date="2014-07" db="EMBL/GenBank/DDBJ databases">
        <title>Methanogenic archaea and the global carbon cycle.</title>
        <authorList>
            <person name="Henriksen J.R."/>
            <person name="Luke J."/>
            <person name="Reinhart S."/>
            <person name="Benedict M.N."/>
            <person name="Youngblut N.D."/>
            <person name="Metcalf M.E."/>
            <person name="Whitaker R.J."/>
            <person name="Metcalf W.W."/>
        </authorList>
    </citation>
    <scope>NUCLEOTIDE SEQUENCE [LARGE SCALE GENOMIC DNA]</scope>
    <source>
        <strain evidence="2 3">HB-1</strain>
    </source>
</reference>
<feature type="transmembrane region" description="Helical" evidence="1">
    <location>
        <begin position="462"/>
        <end position="485"/>
    </location>
</feature>
<accession>A0A0E3SEB9</accession>
<feature type="transmembrane region" description="Helical" evidence="1">
    <location>
        <begin position="343"/>
        <end position="365"/>
    </location>
</feature>
<name>A0A0E3SEB9_9EURY</name>
<dbReference type="GeneID" id="24830549"/>
<feature type="transmembrane region" description="Helical" evidence="1">
    <location>
        <begin position="295"/>
        <end position="316"/>
    </location>
</feature>
<evidence type="ECO:0000313" key="2">
    <source>
        <dbReference type="EMBL" id="AKB77843.1"/>
    </source>
</evidence>
<gene>
    <name evidence="2" type="ORF">MSHOH_1360</name>
</gene>
<feature type="transmembrane region" description="Helical" evidence="1">
    <location>
        <begin position="236"/>
        <end position="256"/>
    </location>
</feature>
<keyword evidence="1" id="KW-0472">Membrane</keyword>
<feature type="transmembrane region" description="Helical" evidence="1">
    <location>
        <begin position="394"/>
        <end position="418"/>
    </location>
</feature>
<dbReference type="STRING" id="1434110.MSHOH_1360"/>
<dbReference type="AlphaFoldDB" id="A0A0E3SEB9"/>
<keyword evidence="1" id="KW-0812">Transmembrane</keyword>
<dbReference type="RefSeq" id="WP_048138509.1">
    <property type="nucleotide sequence ID" value="NZ_CP009516.1"/>
</dbReference>
<feature type="transmembrane region" description="Helical" evidence="1">
    <location>
        <begin position="159"/>
        <end position="180"/>
    </location>
</feature>
<dbReference type="EMBL" id="CP009516">
    <property type="protein sequence ID" value="AKB77843.1"/>
    <property type="molecule type" value="Genomic_DNA"/>
</dbReference>
<sequence>MKTSDFAGTGTLFRLFLRRDRFLLPLWIFLPAILSLVTAATFIAMASQGLQSVLTEFDKDPLISALLGPVMSFDLPGAIVWRGVSQIALTLGIGSILTVIRHTRADEETGRSELVRACVVGRYANLTAALILTCVGNLAAGVLIALSIISLGGAADGSFLFGATMSAVGFFFAGIGTLGVQLRENSGTARGIGVATLGLGIAMAILNNFGGGDTLLRWITPMAWQRLTQPFAGNHGWNLLYCVAFAIVPIVIAYVLSARRDLGAGVLLARNGPPEATLHFSSPLALAWRLHKRSFIGWLVGTVLYIAVFAAISPGLSNTGGMSDWLSNLGGTGWSDEVGLGHVFISISFYLISLFVAVYAMTAVLHLKKEENEGRAEILMDKKVSRIRWMSSHLIVASLCSAALLLVMGIVGGLVYGLATGDLSNEFWHIFGMSVSKIPPVWILLGVTALLYGLWPRITALGWVVWLLFSMLEFAWEAQIIDWSLMGISPFSYAHYTISITNLPLLPLFWLLCLSAILTGIGLLGLRNRDVLTKA</sequence>
<feature type="transmembrane region" description="Helical" evidence="1">
    <location>
        <begin position="438"/>
        <end position="455"/>
    </location>
</feature>
<organism evidence="2 3">
    <name type="scientific">Methanosarcina horonobensis HB-1 = JCM 15518</name>
    <dbReference type="NCBI Taxonomy" id="1434110"/>
    <lineage>
        <taxon>Archaea</taxon>
        <taxon>Methanobacteriati</taxon>
        <taxon>Methanobacteriota</taxon>
        <taxon>Stenosarchaea group</taxon>
        <taxon>Methanomicrobia</taxon>
        <taxon>Methanosarcinales</taxon>
        <taxon>Methanosarcinaceae</taxon>
        <taxon>Methanosarcina</taxon>
    </lineage>
</organism>
<dbReference type="HOGENOM" id="CLU_036785_2_0_2"/>
<feature type="transmembrane region" description="Helical" evidence="1">
    <location>
        <begin position="505"/>
        <end position="526"/>
    </location>
</feature>
<dbReference type="Proteomes" id="UP000033101">
    <property type="component" value="Chromosome"/>
</dbReference>
<keyword evidence="1" id="KW-1133">Transmembrane helix</keyword>
<feature type="transmembrane region" description="Helical" evidence="1">
    <location>
        <begin position="22"/>
        <end position="46"/>
    </location>
</feature>
<feature type="transmembrane region" description="Helical" evidence="1">
    <location>
        <begin position="123"/>
        <end position="153"/>
    </location>
</feature>
<proteinExistence type="predicted"/>
<keyword evidence="3" id="KW-1185">Reference proteome</keyword>
<dbReference type="PATRIC" id="fig|1434110.4.peg.1695"/>
<dbReference type="KEGG" id="mhor:MSHOH_1360"/>
<feature type="transmembrane region" description="Helical" evidence="1">
    <location>
        <begin position="192"/>
        <end position="210"/>
    </location>
</feature>
<evidence type="ECO:0000256" key="1">
    <source>
        <dbReference type="SAM" id="Phobius"/>
    </source>
</evidence>
<evidence type="ECO:0000313" key="3">
    <source>
        <dbReference type="Proteomes" id="UP000033101"/>
    </source>
</evidence>
<feature type="transmembrane region" description="Helical" evidence="1">
    <location>
        <begin position="79"/>
        <end position="102"/>
    </location>
</feature>